<comment type="caution">
    <text evidence="4">The sequence shown here is derived from an EMBL/GenBank/DDBJ whole genome shotgun (WGS) entry which is preliminary data.</text>
</comment>
<gene>
    <name evidence="4" type="ORF">DL764_009559</name>
</gene>
<dbReference type="InterPro" id="IPR031359">
    <property type="entry name" value="NACHT_N"/>
</dbReference>
<dbReference type="InterPro" id="IPR027417">
    <property type="entry name" value="P-loop_NTPase"/>
</dbReference>
<feature type="region of interest" description="Disordered" evidence="2">
    <location>
        <begin position="1"/>
        <end position="114"/>
    </location>
</feature>
<feature type="domain" description="NACHT" evidence="3">
    <location>
        <begin position="449"/>
        <end position="600"/>
    </location>
</feature>
<dbReference type="FunFam" id="3.40.50.300:FF:001638">
    <property type="entry name" value="NACHT and WD40 domain protein"/>
    <property type="match status" value="1"/>
</dbReference>
<protein>
    <recommendedName>
        <fullName evidence="3">NACHT domain-containing protein</fullName>
    </recommendedName>
</protein>
<keyword evidence="5" id="KW-1185">Reference proteome</keyword>
<reference evidence="4 5" key="1">
    <citation type="submission" date="2018-06" db="EMBL/GenBank/DDBJ databases">
        <title>Complete Genomes of Monosporascus.</title>
        <authorList>
            <person name="Robinson A.J."/>
            <person name="Natvig D.O."/>
        </authorList>
    </citation>
    <scope>NUCLEOTIDE SEQUENCE [LARGE SCALE GENOMIC DNA]</scope>
    <source>
        <strain evidence="4 5">CBS 110550</strain>
    </source>
</reference>
<feature type="compositionally biased region" description="Basic and acidic residues" evidence="2">
    <location>
        <begin position="1"/>
        <end position="18"/>
    </location>
</feature>
<dbReference type="PROSITE" id="PS50837">
    <property type="entry name" value="NACHT"/>
    <property type="match status" value="1"/>
</dbReference>
<dbReference type="AlphaFoldDB" id="A0A4Q4SUM8"/>
<dbReference type="PANTHER" id="PTHR10039">
    <property type="entry name" value="AMELOGENIN"/>
    <property type="match status" value="1"/>
</dbReference>
<evidence type="ECO:0000256" key="2">
    <source>
        <dbReference type="SAM" id="MobiDB-lite"/>
    </source>
</evidence>
<evidence type="ECO:0000259" key="3">
    <source>
        <dbReference type="PROSITE" id="PS50837"/>
    </source>
</evidence>
<keyword evidence="1" id="KW-0677">Repeat</keyword>
<proteinExistence type="predicted"/>
<evidence type="ECO:0000313" key="5">
    <source>
        <dbReference type="Proteomes" id="UP000293360"/>
    </source>
</evidence>
<dbReference type="OrthoDB" id="538223at2759"/>
<dbReference type="Proteomes" id="UP000293360">
    <property type="component" value="Unassembled WGS sequence"/>
</dbReference>
<dbReference type="PANTHER" id="PTHR10039:SF17">
    <property type="entry name" value="FUNGAL STAND N-TERMINAL GOODBYE DOMAIN-CONTAINING PROTEIN-RELATED"/>
    <property type="match status" value="1"/>
</dbReference>
<dbReference type="STRING" id="155417.A0A4Q4SUM8"/>
<dbReference type="SUPFAM" id="SSF52540">
    <property type="entry name" value="P-loop containing nucleoside triphosphate hydrolases"/>
    <property type="match status" value="2"/>
</dbReference>
<evidence type="ECO:0000313" key="4">
    <source>
        <dbReference type="EMBL" id="RYO82755.1"/>
    </source>
</evidence>
<dbReference type="EMBL" id="QJNU01000927">
    <property type="protein sequence ID" value="RYO82755.1"/>
    <property type="molecule type" value="Genomic_DNA"/>
</dbReference>
<dbReference type="Pfam" id="PF17100">
    <property type="entry name" value="NACHT_N"/>
    <property type="match status" value="1"/>
</dbReference>
<feature type="compositionally biased region" description="Pro residues" evidence="2">
    <location>
        <begin position="93"/>
        <end position="104"/>
    </location>
</feature>
<dbReference type="Gene3D" id="3.40.50.300">
    <property type="entry name" value="P-loop containing nucleotide triphosphate hydrolases"/>
    <property type="match status" value="1"/>
</dbReference>
<dbReference type="InterPro" id="IPR056884">
    <property type="entry name" value="NPHP3-like_N"/>
</dbReference>
<accession>A0A4Q4SUM8</accession>
<sequence length="910" mass="101093">MSTKEKPKLRKRLGEWFKGRRAASPAPSATQSTDARSSDQGNAKHGSKTSSIIATKLSAPPSPSVADAQVTQPSAEAIDTDPHRPAAASQAPPLAPFVEPPPKPAATEYTEQPTTVLSASERLWNTAYDSLEVEDAELVGSYVKTLEKVIGGETRESTDDVSAKLKDPTSRQKHMRELVQKGQEKISKASSITTGVGEVADFILSAKEMVDLVLRGVPQAAPAALPWAGVCLGLQILRNPAQATKSNLAGIAHVICRMDWYCALTKHLLNKNNISTGNDFQAVLHQLEERVVELYKALLLYQMKSVCSYYRNQGLVFLRGMLNLDDWDGDLKLVTDAEVTVQNDAAQYFQEQTKTALGELVKHAEGMETRLGDIHQTLQDFIALQTTMRTDDENMACLRALYVVNPQDDMARLEGNKDRLLYDAYEWILRTDKYAAFRTWDDSDLPSCRLLWIKGHAGTGKTMLLIGIIRELSKQLAAFAPSLSYFFCQGTGTKKLSSATAALRSLIWMLLVQQPHLISHLQNAYKQSGMALFNDGNEFYALKRVFENMLKDPSLSAVYLVIDALDECDRTKPGLGELIQLIFASLALSQKVKWLLSSRPEVDVLVKLKDLDIDNSAISQSLVELDAQSLADPVKAYIKHKLTALKGRRGYNDDVLADISDKISQRAMNIFLWVALVFRELDSVEGWDAVETIEKIPAGLSELYSHMMARIEGGNERNQQRCKKVLVAAFLAFRPLLFVELAVLVNLPLETTEAAIEMCGSFLTITGETVNLIHQSAKDYLGENYTSRLQQAGVAQGHAEIGKHAINAMSLMLRQNMYNLDFGFKPKDMTPPDPDPLAPIRYSCVFWADHLCFLNGEHPECLKELTDNGKVFKFLKDRFLRWLESLSLLGRLSDGVQSIRKLLHVAQVCS</sequence>
<organism evidence="4 5">
    <name type="scientific">Monosporascus ibericus</name>
    <dbReference type="NCBI Taxonomy" id="155417"/>
    <lineage>
        <taxon>Eukaryota</taxon>
        <taxon>Fungi</taxon>
        <taxon>Dikarya</taxon>
        <taxon>Ascomycota</taxon>
        <taxon>Pezizomycotina</taxon>
        <taxon>Sordariomycetes</taxon>
        <taxon>Xylariomycetidae</taxon>
        <taxon>Xylariales</taxon>
        <taxon>Xylariales incertae sedis</taxon>
        <taxon>Monosporascus</taxon>
    </lineage>
</organism>
<dbReference type="Pfam" id="PF24883">
    <property type="entry name" value="NPHP3_N"/>
    <property type="match status" value="1"/>
</dbReference>
<dbReference type="InterPro" id="IPR007111">
    <property type="entry name" value="NACHT_NTPase"/>
</dbReference>
<feature type="compositionally biased region" description="Polar residues" evidence="2">
    <location>
        <begin position="30"/>
        <end position="41"/>
    </location>
</feature>
<evidence type="ECO:0000256" key="1">
    <source>
        <dbReference type="ARBA" id="ARBA00022737"/>
    </source>
</evidence>
<name>A0A4Q4SUM8_9PEZI</name>